<dbReference type="InterPro" id="IPR018108">
    <property type="entry name" value="MCP_transmembrane"/>
</dbReference>
<keyword evidence="3 10" id="KW-0813">Transport</keyword>
<comment type="caution">
    <text evidence="12">The sequence shown here is derived from an EMBL/GenBank/DDBJ whole genome shotgun (WGS) entry which is preliminary data.</text>
</comment>
<dbReference type="PANTHER" id="PTHR45758:SF16">
    <property type="entry name" value="MITOCHONDRIAL SUBSTRATE CARRIER FAMILY PROTEIN U"/>
    <property type="match status" value="1"/>
</dbReference>
<accession>A0A6A5BS27</accession>
<evidence type="ECO:0000313" key="13">
    <source>
        <dbReference type="Proteomes" id="UP000444721"/>
    </source>
</evidence>
<sequence length="590" mass="65057">MNDRISRSGFLQQQQGSSFLCVVSNNSLISSSSPPSSLPPFSSSSLFSERSEEEILGTFGSVYSCSIPMVASLMESSLEKLAAIRSDPVMSKEMNHTASSWKSNCMTSCRNNYFRNLIEIRNSPTMGGSISVLNEKYNNSKCFKHSAPCLQNFHHDSRRIYEDVCVCSPLSSSSTNKSKEHSYHDEDDTSTYSSPVQQQVEQHHHILSTTSLHTTHSSTISTPTEIIVSAASANSSNPTSPSSSGQVFYWTLSKNLLAGAMARCGAAVIMFPIDVVKTRLQFQRKDAFKQGKLRHHYKHGVDAFLTILKEEGIRGLYKGLSVRLIYITPAAAVSFTVYEQFMQSIQSKVPILKGGTSALNDNGNSNGNNFSWKTPILTLSAGALARVLGTACRTPFDILKQQLQVEGQLKSQHAEKRGIIGTLKTIAKQDGISGFFSGYAVTLLRDAPFAAIYFTSYEMIKRLLRRGDSNIYQDVDPNTGRRKSGKSIHHLFAGALAGAIGTTCTIPVDVVKTRLQTQSKTGKKEYDGIADAFRKIYKEEGWKGFTRGLGPRLIYIMPASALTFTLYEKLKVFFNINETKKPETTTTTSQ</sequence>
<dbReference type="OMA" id="ELLYMAY"/>
<evidence type="ECO:0000256" key="2">
    <source>
        <dbReference type="ARBA" id="ARBA00006375"/>
    </source>
</evidence>
<dbReference type="RefSeq" id="XP_044562679.1">
    <property type="nucleotide sequence ID" value="XM_044706575.1"/>
</dbReference>
<evidence type="ECO:0000256" key="10">
    <source>
        <dbReference type="RuleBase" id="RU000488"/>
    </source>
</evidence>
<evidence type="ECO:0000256" key="7">
    <source>
        <dbReference type="ARBA" id="ARBA00023128"/>
    </source>
</evidence>
<dbReference type="AlphaFoldDB" id="A0A6A5BS27"/>
<dbReference type="SUPFAM" id="SSF103506">
    <property type="entry name" value="Mitochondrial carrier"/>
    <property type="match status" value="1"/>
</dbReference>
<dbReference type="OrthoDB" id="43906at2759"/>
<gene>
    <name evidence="12" type="ORF">FDP41_003288</name>
</gene>
<dbReference type="VEuPathDB" id="AmoebaDB:NF0039850"/>
<feature type="compositionally biased region" description="Polar residues" evidence="11">
    <location>
        <begin position="190"/>
        <end position="200"/>
    </location>
</feature>
<keyword evidence="4 9" id="KW-0812">Transmembrane</keyword>
<keyword evidence="5" id="KW-0677">Repeat</keyword>
<feature type="region of interest" description="Disordered" evidence="11">
    <location>
        <begin position="172"/>
        <end position="200"/>
    </location>
</feature>
<dbReference type="PRINTS" id="PR00926">
    <property type="entry name" value="MITOCARRIER"/>
</dbReference>
<keyword evidence="7" id="KW-0496">Mitochondrion</keyword>
<dbReference type="Gene3D" id="1.50.40.10">
    <property type="entry name" value="Mitochondrial carrier domain"/>
    <property type="match status" value="3"/>
</dbReference>
<feature type="repeat" description="Solcar" evidence="9">
    <location>
        <begin position="250"/>
        <end position="344"/>
    </location>
</feature>
<evidence type="ECO:0000256" key="11">
    <source>
        <dbReference type="SAM" id="MobiDB-lite"/>
    </source>
</evidence>
<dbReference type="VEuPathDB" id="AmoebaDB:NfTy_060270"/>
<keyword evidence="6" id="KW-1133">Transmembrane helix</keyword>
<dbReference type="VEuPathDB" id="AmoebaDB:FDP41_003288"/>
<feature type="repeat" description="Solcar" evidence="9">
    <location>
        <begin position="485"/>
        <end position="573"/>
    </location>
</feature>
<evidence type="ECO:0000256" key="1">
    <source>
        <dbReference type="ARBA" id="ARBA00004225"/>
    </source>
</evidence>
<proteinExistence type="inferred from homology"/>
<evidence type="ECO:0000256" key="3">
    <source>
        <dbReference type="ARBA" id="ARBA00022448"/>
    </source>
</evidence>
<dbReference type="InterPro" id="IPR023395">
    <property type="entry name" value="MCP_dom_sf"/>
</dbReference>
<evidence type="ECO:0000256" key="5">
    <source>
        <dbReference type="ARBA" id="ARBA00022737"/>
    </source>
</evidence>
<evidence type="ECO:0000256" key="9">
    <source>
        <dbReference type="PROSITE-ProRule" id="PRU00282"/>
    </source>
</evidence>
<evidence type="ECO:0000256" key="8">
    <source>
        <dbReference type="ARBA" id="ARBA00023136"/>
    </source>
</evidence>
<reference evidence="12 13" key="1">
    <citation type="journal article" date="2019" name="Sci. Rep.">
        <title>Nanopore sequencing improves the draft genome of the human pathogenic amoeba Naegleria fowleri.</title>
        <authorList>
            <person name="Liechti N."/>
            <person name="Schurch N."/>
            <person name="Bruggmann R."/>
            <person name="Wittwer M."/>
        </authorList>
    </citation>
    <scope>NUCLEOTIDE SEQUENCE [LARGE SCALE GENOMIC DNA]</scope>
    <source>
        <strain evidence="12 13">ATCC 30894</strain>
    </source>
</reference>
<organism evidence="12 13">
    <name type="scientific">Naegleria fowleri</name>
    <name type="common">Brain eating amoeba</name>
    <dbReference type="NCBI Taxonomy" id="5763"/>
    <lineage>
        <taxon>Eukaryota</taxon>
        <taxon>Discoba</taxon>
        <taxon>Heterolobosea</taxon>
        <taxon>Tetramitia</taxon>
        <taxon>Eutetramitia</taxon>
        <taxon>Vahlkampfiidae</taxon>
        <taxon>Naegleria</taxon>
    </lineage>
</organism>
<evidence type="ECO:0000313" key="12">
    <source>
        <dbReference type="EMBL" id="KAF0977966.1"/>
    </source>
</evidence>
<dbReference type="GO" id="GO:0005381">
    <property type="term" value="F:iron ion transmembrane transporter activity"/>
    <property type="evidence" value="ECO:0007669"/>
    <property type="project" value="UniProtKB-ARBA"/>
</dbReference>
<evidence type="ECO:0000256" key="4">
    <source>
        <dbReference type="ARBA" id="ARBA00022692"/>
    </source>
</evidence>
<evidence type="ECO:0008006" key="14">
    <source>
        <dbReference type="Google" id="ProtNLM"/>
    </source>
</evidence>
<dbReference type="GeneID" id="68110506"/>
<comment type="subcellular location">
    <subcellularLocation>
        <location evidence="1">Mitochondrion membrane</location>
        <topology evidence="1">Multi-pass membrane protein</topology>
    </subcellularLocation>
</comment>
<dbReference type="PROSITE" id="PS50920">
    <property type="entry name" value="SOLCAR"/>
    <property type="match status" value="3"/>
</dbReference>
<dbReference type="Pfam" id="PF00153">
    <property type="entry name" value="Mito_carr"/>
    <property type="match status" value="3"/>
</dbReference>
<keyword evidence="13" id="KW-1185">Reference proteome</keyword>
<dbReference type="PANTHER" id="PTHR45758">
    <property type="entry name" value="MITOFERRIN-1-RELATED"/>
    <property type="match status" value="1"/>
</dbReference>
<comment type="similarity">
    <text evidence="2 10">Belongs to the mitochondrial carrier (TC 2.A.29) family.</text>
</comment>
<feature type="repeat" description="Solcar" evidence="9">
    <location>
        <begin position="373"/>
        <end position="463"/>
    </location>
</feature>
<evidence type="ECO:0000256" key="6">
    <source>
        <dbReference type="ARBA" id="ARBA00022989"/>
    </source>
</evidence>
<dbReference type="InterPro" id="IPR002067">
    <property type="entry name" value="MCP"/>
</dbReference>
<protein>
    <recommendedName>
        <fullName evidence="14">Mitochondrial carrier protein</fullName>
    </recommendedName>
</protein>
<dbReference type="GO" id="GO:0031966">
    <property type="term" value="C:mitochondrial membrane"/>
    <property type="evidence" value="ECO:0007669"/>
    <property type="project" value="UniProtKB-SubCell"/>
</dbReference>
<name>A0A6A5BS27_NAEFO</name>
<dbReference type="Proteomes" id="UP000444721">
    <property type="component" value="Unassembled WGS sequence"/>
</dbReference>
<keyword evidence="8 9" id="KW-0472">Membrane</keyword>
<dbReference type="EMBL" id="VFQX01000033">
    <property type="protein sequence ID" value="KAF0977966.1"/>
    <property type="molecule type" value="Genomic_DNA"/>
</dbReference>